<evidence type="ECO:0000313" key="2">
    <source>
        <dbReference type="Proteomes" id="UP000178227"/>
    </source>
</evidence>
<dbReference type="AlphaFoldDB" id="A0A1F8GBI0"/>
<dbReference type="EMBL" id="MGKI01000010">
    <property type="protein sequence ID" value="OGN22641.1"/>
    <property type="molecule type" value="Genomic_DNA"/>
</dbReference>
<evidence type="ECO:0000313" key="1">
    <source>
        <dbReference type="EMBL" id="OGN22641.1"/>
    </source>
</evidence>
<comment type="caution">
    <text evidence="1">The sequence shown here is derived from an EMBL/GenBank/DDBJ whole genome shotgun (WGS) entry which is preliminary data.</text>
</comment>
<gene>
    <name evidence="1" type="ORF">A2918_00865</name>
</gene>
<dbReference type="Proteomes" id="UP000178227">
    <property type="component" value="Unassembled WGS sequence"/>
</dbReference>
<name>A0A1F8GBI0_9BACT</name>
<organism evidence="1 2">
    <name type="scientific">Candidatus Yanofskybacteria bacterium RIFCSPLOWO2_01_FULL_42_49</name>
    <dbReference type="NCBI Taxonomy" id="1802694"/>
    <lineage>
        <taxon>Bacteria</taxon>
        <taxon>Candidatus Yanofskyibacteriota</taxon>
    </lineage>
</organism>
<sequence length="92" mass="10667">MIDLGIARKRDPTDLGLIREKLVLVFNTWDLEFEFMSKSFHHDFNSETGLLENAIGITAREKTIFFNFPARGTGRQFPNFIISKLKNFRTVS</sequence>
<accession>A0A1F8GBI0</accession>
<reference evidence="1 2" key="1">
    <citation type="journal article" date="2016" name="Nat. Commun.">
        <title>Thousands of microbial genomes shed light on interconnected biogeochemical processes in an aquifer system.</title>
        <authorList>
            <person name="Anantharaman K."/>
            <person name="Brown C.T."/>
            <person name="Hug L.A."/>
            <person name="Sharon I."/>
            <person name="Castelle C.J."/>
            <person name="Probst A.J."/>
            <person name="Thomas B.C."/>
            <person name="Singh A."/>
            <person name="Wilkins M.J."/>
            <person name="Karaoz U."/>
            <person name="Brodie E.L."/>
            <person name="Williams K.H."/>
            <person name="Hubbard S.S."/>
            <person name="Banfield J.F."/>
        </authorList>
    </citation>
    <scope>NUCLEOTIDE SEQUENCE [LARGE SCALE GENOMIC DNA]</scope>
</reference>
<protein>
    <submittedName>
        <fullName evidence="1">Uncharacterized protein</fullName>
    </submittedName>
</protein>
<proteinExistence type="predicted"/>